<dbReference type="EMBL" id="JAHRIQ010035382">
    <property type="protein sequence ID" value="MEQ2232232.1"/>
    <property type="molecule type" value="Genomic_DNA"/>
</dbReference>
<dbReference type="Proteomes" id="UP001482620">
    <property type="component" value="Unassembled WGS sequence"/>
</dbReference>
<accession>A0ABV0TH67</accession>
<gene>
    <name evidence="1" type="ORF">ILYODFUR_009094</name>
</gene>
<evidence type="ECO:0000313" key="2">
    <source>
        <dbReference type="Proteomes" id="UP001482620"/>
    </source>
</evidence>
<proteinExistence type="predicted"/>
<sequence>MWLRRSTPSPCGCSAAEHRSIAPVGPDQRLSLRRLMQMVKMPWGSKKTQWKIWEKENSLFQSCPICQRDFLKSVLPYASECCDSC</sequence>
<keyword evidence="2" id="KW-1185">Reference proteome</keyword>
<name>A0ABV0TH67_9TELE</name>
<reference evidence="1 2" key="1">
    <citation type="submission" date="2021-06" db="EMBL/GenBank/DDBJ databases">
        <authorList>
            <person name="Palmer J.M."/>
        </authorList>
    </citation>
    <scope>NUCLEOTIDE SEQUENCE [LARGE SCALE GENOMIC DNA]</scope>
    <source>
        <strain evidence="2">if_2019</strain>
        <tissue evidence="1">Muscle</tissue>
    </source>
</reference>
<evidence type="ECO:0000313" key="1">
    <source>
        <dbReference type="EMBL" id="MEQ2232232.1"/>
    </source>
</evidence>
<organism evidence="1 2">
    <name type="scientific">Ilyodon furcidens</name>
    <name type="common">goldbreast splitfin</name>
    <dbReference type="NCBI Taxonomy" id="33524"/>
    <lineage>
        <taxon>Eukaryota</taxon>
        <taxon>Metazoa</taxon>
        <taxon>Chordata</taxon>
        <taxon>Craniata</taxon>
        <taxon>Vertebrata</taxon>
        <taxon>Euteleostomi</taxon>
        <taxon>Actinopterygii</taxon>
        <taxon>Neopterygii</taxon>
        <taxon>Teleostei</taxon>
        <taxon>Neoteleostei</taxon>
        <taxon>Acanthomorphata</taxon>
        <taxon>Ovalentaria</taxon>
        <taxon>Atherinomorphae</taxon>
        <taxon>Cyprinodontiformes</taxon>
        <taxon>Goodeidae</taxon>
        <taxon>Ilyodon</taxon>
    </lineage>
</organism>
<comment type="caution">
    <text evidence="1">The sequence shown here is derived from an EMBL/GenBank/DDBJ whole genome shotgun (WGS) entry which is preliminary data.</text>
</comment>
<protein>
    <submittedName>
        <fullName evidence="1">Uncharacterized protein</fullName>
    </submittedName>
</protein>